<sequence length="423" mass="47643">MLKPVAEELSSSGDDDSVLNVAKKGKNLMTGMDNNFQYGVYDKNEPGLIPTQCSVKTVNGNGANCVRGNVKVDDADSAVLPNGAVFPSGRAQLNTTFTSLLQNLHELGNNVGLPIMMHSKGIFRFAMNSMEYWFQWSTGNHCPFPNDQACSTLCLFTFCNCPCVCKAIMASFRCSAKHSTFSKRKKVRNLNSVTEDYNGRKKKIFLTKEGREEDKPARIIHRVEERSKRRGGEDACPQPEEHADEMRVHDFLVEAPKSNADKDDIEEAGLSPTPTPESTNPTLLDEKHIEQQITKSKKKSIPRKTAKIQAPYVPDWIGTIFNPHQQISFTITEKAVAAYIYGTSSDELMINWVLYPQIYKGTGENTFSLGVFWEKTKGGPGKRGSRHLIFKKDNRKIFRDQGRNKEERRLDWEEGSWSRGQCE</sequence>
<feature type="region of interest" description="Disordered" evidence="1">
    <location>
        <begin position="256"/>
        <end position="282"/>
    </location>
</feature>
<comment type="caution">
    <text evidence="2">The sequence shown here is derived from an EMBL/GenBank/DDBJ whole genome shotgun (WGS) entry which is preliminary data.</text>
</comment>
<reference evidence="2 3" key="1">
    <citation type="submission" date="2024-01" db="EMBL/GenBank/DDBJ databases">
        <title>The genomes of 5 underutilized Papilionoideae crops provide insights into root nodulation and disease resistanc.</title>
        <authorList>
            <person name="Jiang F."/>
        </authorList>
    </citation>
    <scope>NUCLEOTIDE SEQUENCE [LARGE SCALE GENOMIC DNA]</scope>
    <source>
        <strain evidence="2">LVBAO_FW01</strain>
        <tissue evidence="2">Leaves</tissue>
    </source>
</reference>
<name>A0AAN9R680_CANGL</name>
<dbReference type="Proteomes" id="UP001367508">
    <property type="component" value="Unassembled WGS sequence"/>
</dbReference>
<gene>
    <name evidence="2" type="ORF">VNO77_02780</name>
</gene>
<accession>A0AAN9R680</accession>
<keyword evidence="3" id="KW-1185">Reference proteome</keyword>
<evidence type="ECO:0000256" key="1">
    <source>
        <dbReference type="SAM" id="MobiDB-lite"/>
    </source>
</evidence>
<organism evidence="2 3">
    <name type="scientific">Canavalia gladiata</name>
    <name type="common">Sword bean</name>
    <name type="synonym">Dolichos gladiatus</name>
    <dbReference type="NCBI Taxonomy" id="3824"/>
    <lineage>
        <taxon>Eukaryota</taxon>
        <taxon>Viridiplantae</taxon>
        <taxon>Streptophyta</taxon>
        <taxon>Embryophyta</taxon>
        <taxon>Tracheophyta</taxon>
        <taxon>Spermatophyta</taxon>
        <taxon>Magnoliopsida</taxon>
        <taxon>eudicotyledons</taxon>
        <taxon>Gunneridae</taxon>
        <taxon>Pentapetalae</taxon>
        <taxon>rosids</taxon>
        <taxon>fabids</taxon>
        <taxon>Fabales</taxon>
        <taxon>Fabaceae</taxon>
        <taxon>Papilionoideae</taxon>
        <taxon>50 kb inversion clade</taxon>
        <taxon>NPAAA clade</taxon>
        <taxon>indigoferoid/millettioid clade</taxon>
        <taxon>Phaseoleae</taxon>
        <taxon>Canavalia</taxon>
    </lineage>
</organism>
<proteinExistence type="predicted"/>
<protein>
    <submittedName>
        <fullName evidence="2">Uncharacterized protein</fullName>
    </submittedName>
</protein>
<dbReference type="AlphaFoldDB" id="A0AAN9R680"/>
<feature type="region of interest" description="Disordered" evidence="1">
    <location>
        <begin position="402"/>
        <end position="423"/>
    </location>
</feature>
<evidence type="ECO:0000313" key="3">
    <source>
        <dbReference type="Proteomes" id="UP001367508"/>
    </source>
</evidence>
<feature type="compositionally biased region" description="Basic and acidic residues" evidence="1">
    <location>
        <begin position="402"/>
        <end position="412"/>
    </location>
</feature>
<dbReference type="EMBL" id="JAYMYQ010000001">
    <property type="protein sequence ID" value="KAK7360767.1"/>
    <property type="molecule type" value="Genomic_DNA"/>
</dbReference>
<evidence type="ECO:0000313" key="2">
    <source>
        <dbReference type="EMBL" id="KAK7360767.1"/>
    </source>
</evidence>
<feature type="compositionally biased region" description="Low complexity" evidence="1">
    <location>
        <begin position="270"/>
        <end position="282"/>
    </location>
</feature>